<keyword evidence="1" id="KW-0820">tRNA-binding</keyword>
<reference evidence="5" key="1">
    <citation type="submission" date="2016-05" db="EMBL/GenBank/DDBJ databases">
        <title>Comparative genomics of biotechnologically important yeasts.</title>
        <authorList>
            <consortium name="DOE Joint Genome Institute"/>
            <person name="Riley R."/>
            <person name="Haridas S."/>
            <person name="Wolfe K.H."/>
            <person name="Lopes M.R."/>
            <person name="Hittinger C.T."/>
            <person name="Goker M."/>
            <person name="Salamov A."/>
            <person name="Wisecaver J."/>
            <person name="Long T.M."/>
            <person name="Aerts A.L."/>
            <person name="Barry K."/>
            <person name="Choi C."/>
            <person name="Clum A."/>
            <person name="Coughlan A.Y."/>
            <person name="Deshpande S."/>
            <person name="Douglass A.P."/>
            <person name="Hanson S.J."/>
            <person name="Klenk H.-P."/>
            <person name="Labutti K."/>
            <person name="Lapidus A."/>
            <person name="Lindquist E."/>
            <person name="Lipzen A."/>
            <person name="Meier-Kolthoff J.P."/>
            <person name="Ohm R.A."/>
            <person name="Otillar R.P."/>
            <person name="Pangilinan J."/>
            <person name="Peng Y."/>
            <person name="Rokas A."/>
            <person name="Rosa C.A."/>
            <person name="Scheuner C."/>
            <person name="Sibirny A.A."/>
            <person name="Slot J.C."/>
            <person name="Stielow J.B."/>
            <person name="Sun H."/>
            <person name="Kurtzman C.P."/>
            <person name="Blackwell M."/>
            <person name="Grigoriev I.V."/>
            <person name="Jeffries T.W."/>
        </authorList>
    </citation>
    <scope>NUCLEOTIDE SEQUENCE [LARGE SCALE GENOMIC DNA]</scope>
    <source>
        <strain evidence="5">NRRL Y-1933</strain>
    </source>
</reference>
<dbReference type="AlphaFoldDB" id="A0A1E4RQ01"/>
<evidence type="ECO:0000256" key="2">
    <source>
        <dbReference type="ARBA" id="ARBA00022801"/>
    </source>
</evidence>
<gene>
    <name evidence="4" type="ORF">HYPBUDRAFT_154437</name>
</gene>
<keyword evidence="5" id="KW-1185">Reference proteome</keyword>
<dbReference type="RefSeq" id="XP_020078430.1">
    <property type="nucleotide sequence ID" value="XM_020222037.1"/>
</dbReference>
<evidence type="ECO:0008006" key="6">
    <source>
        <dbReference type="Google" id="ProtNLM"/>
    </source>
</evidence>
<dbReference type="InterPro" id="IPR001328">
    <property type="entry name" value="Pept_tRNA_hydro"/>
</dbReference>
<dbReference type="GeneID" id="30996586"/>
<dbReference type="PANTHER" id="PTHR17224:SF1">
    <property type="entry name" value="PEPTIDYL-TRNA HYDROLASE"/>
    <property type="match status" value="1"/>
</dbReference>
<dbReference type="Proteomes" id="UP000095085">
    <property type="component" value="Unassembled WGS sequence"/>
</dbReference>
<evidence type="ECO:0000313" key="5">
    <source>
        <dbReference type="Proteomes" id="UP000095085"/>
    </source>
</evidence>
<sequence length="207" mass="23339">MSFIDDSEKKVILFLIGNPGSLNRHSTGHYILADLIKNFNAKQLVKNGLYSKTDFDNLTFVKSNSYMNESHKSLKKFLEIEKINLNSSILIILFDDFESILSSVKLSALKKNESHNGVKSIHSFLLSHSLQNAIIFKLGIGIGPKPSNATKDTMASWVLSKFTQQEIEILNDKSLPLVYGYVDHILQNNGTIKDFNKLNAKMKKLYA</sequence>
<dbReference type="OrthoDB" id="1711136at2759"/>
<evidence type="ECO:0000256" key="1">
    <source>
        <dbReference type="ARBA" id="ARBA00022555"/>
    </source>
</evidence>
<keyword evidence="2" id="KW-0378">Hydrolase</keyword>
<keyword evidence="3" id="KW-0694">RNA-binding</keyword>
<dbReference type="InterPro" id="IPR036416">
    <property type="entry name" value="Pept_tRNA_hydro_sf"/>
</dbReference>
<name>A0A1E4RQ01_9ASCO</name>
<dbReference type="STRING" id="984485.A0A1E4RQ01"/>
<dbReference type="SUPFAM" id="SSF53178">
    <property type="entry name" value="Peptidyl-tRNA hydrolase-like"/>
    <property type="match status" value="1"/>
</dbReference>
<dbReference type="EMBL" id="KV454538">
    <property type="protein sequence ID" value="ODV69363.1"/>
    <property type="molecule type" value="Genomic_DNA"/>
</dbReference>
<evidence type="ECO:0000256" key="3">
    <source>
        <dbReference type="ARBA" id="ARBA00022884"/>
    </source>
</evidence>
<accession>A0A1E4RQ01</accession>
<proteinExistence type="predicted"/>
<protein>
    <recommendedName>
        <fullName evidence="6">Peptidyl-tRNA hydrolase</fullName>
    </recommendedName>
</protein>
<evidence type="ECO:0000313" key="4">
    <source>
        <dbReference type="EMBL" id="ODV69363.1"/>
    </source>
</evidence>
<organism evidence="4 5">
    <name type="scientific">Hyphopichia burtonii NRRL Y-1933</name>
    <dbReference type="NCBI Taxonomy" id="984485"/>
    <lineage>
        <taxon>Eukaryota</taxon>
        <taxon>Fungi</taxon>
        <taxon>Dikarya</taxon>
        <taxon>Ascomycota</taxon>
        <taxon>Saccharomycotina</taxon>
        <taxon>Pichiomycetes</taxon>
        <taxon>Debaryomycetaceae</taxon>
        <taxon>Hyphopichia</taxon>
    </lineage>
</organism>
<dbReference type="GO" id="GO:0000049">
    <property type="term" value="F:tRNA binding"/>
    <property type="evidence" value="ECO:0007669"/>
    <property type="project" value="UniProtKB-KW"/>
</dbReference>
<dbReference type="PANTHER" id="PTHR17224">
    <property type="entry name" value="PEPTIDYL-TRNA HYDROLASE"/>
    <property type="match status" value="1"/>
</dbReference>
<dbReference type="GO" id="GO:0004045">
    <property type="term" value="F:peptidyl-tRNA hydrolase activity"/>
    <property type="evidence" value="ECO:0007669"/>
    <property type="project" value="InterPro"/>
</dbReference>
<dbReference type="Gene3D" id="3.40.50.1470">
    <property type="entry name" value="Peptidyl-tRNA hydrolase"/>
    <property type="match status" value="1"/>
</dbReference>
<dbReference type="Pfam" id="PF01195">
    <property type="entry name" value="Pept_tRNA_hydro"/>
    <property type="match status" value="1"/>
</dbReference>